<organism evidence="2 3">
    <name type="scientific">Geobacillus stearothermophilus</name>
    <name type="common">Bacillus stearothermophilus</name>
    <dbReference type="NCBI Taxonomy" id="1422"/>
    <lineage>
        <taxon>Bacteria</taxon>
        <taxon>Bacillati</taxon>
        <taxon>Bacillota</taxon>
        <taxon>Bacilli</taxon>
        <taxon>Bacillales</taxon>
        <taxon>Anoxybacillaceae</taxon>
        <taxon>Geobacillus</taxon>
    </lineage>
</organism>
<keyword evidence="1" id="KW-1133">Transmembrane helix</keyword>
<protein>
    <submittedName>
        <fullName evidence="2">Uncharacterized protein</fullName>
    </submittedName>
</protein>
<dbReference type="RefSeq" id="WP_162839619.1">
    <property type="nucleotide sequence ID" value="NZ_CBCSGJ010000032.1"/>
</dbReference>
<dbReference type="PATRIC" id="fig|1422.18.peg.633"/>
<evidence type="ECO:0000256" key="1">
    <source>
        <dbReference type="SAM" id="Phobius"/>
    </source>
</evidence>
<feature type="transmembrane region" description="Helical" evidence="1">
    <location>
        <begin position="32"/>
        <end position="53"/>
    </location>
</feature>
<dbReference type="Proteomes" id="UP000075424">
    <property type="component" value="Unassembled WGS sequence"/>
</dbReference>
<sequence length="54" mass="5796">MSISSLILLLLVMSIVLFVYGVVQKSKAAKRIAFGLFIASVGLAGFVVFLIGYM</sequence>
<feature type="transmembrane region" description="Helical" evidence="1">
    <location>
        <begin position="6"/>
        <end position="23"/>
    </location>
</feature>
<evidence type="ECO:0000313" key="3">
    <source>
        <dbReference type="Proteomes" id="UP000075424"/>
    </source>
</evidence>
<reference evidence="2 3" key="1">
    <citation type="submission" date="2016-01" db="EMBL/GenBank/DDBJ databases">
        <title>Draft Genome Sequences of Seven Thermophilic Sporeformers Isolated from Foods.</title>
        <authorList>
            <person name="Berendsen E.M."/>
            <person name="Wells-Bennik M.H."/>
            <person name="Krawcyk A.O."/>
            <person name="De Jong A."/>
            <person name="Holsappel S."/>
            <person name="Eijlander R.T."/>
            <person name="Kuipers O.P."/>
        </authorList>
    </citation>
    <scope>NUCLEOTIDE SEQUENCE [LARGE SCALE GENOMIC DNA]</scope>
    <source>
        <strain evidence="2 3">B4109</strain>
    </source>
</reference>
<dbReference type="AlphaFoldDB" id="A0A150MY46"/>
<proteinExistence type="predicted"/>
<keyword evidence="1" id="KW-0812">Transmembrane</keyword>
<dbReference type="EMBL" id="LQYV01000012">
    <property type="protein sequence ID" value="KYD29388.1"/>
    <property type="molecule type" value="Genomic_DNA"/>
</dbReference>
<evidence type="ECO:0000313" key="2">
    <source>
        <dbReference type="EMBL" id="KYD29388.1"/>
    </source>
</evidence>
<name>A0A150MY46_GEOSE</name>
<accession>A0A150MY46</accession>
<keyword evidence="1" id="KW-0472">Membrane</keyword>
<gene>
    <name evidence="2" type="ORF">B4109_0341</name>
</gene>
<comment type="caution">
    <text evidence="2">The sequence shown here is derived from an EMBL/GenBank/DDBJ whole genome shotgun (WGS) entry which is preliminary data.</text>
</comment>
<dbReference type="GeneID" id="89612367"/>